<protein>
    <submittedName>
        <fullName evidence="1">Uncharacterized protein</fullName>
    </submittedName>
</protein>
<reference evidence="1" key="1">
    <citation type="submission" date="2019-08" db="EMBL/GenBank/DDBJ databases">
        <authorList>
            <person name="Kucharzyk K."/>
            <person name="Murdoch R.W."/>
            <person name="Higgins S."/>
            <person name="Loffler F."/>
        </authorList>
    </citation>
    <scope>NUCLEOTIDE SEQUENCE</scope>
</reference>
<proteinExistence type="predicted"/>
<comment type="caution">
    <text evidence="1">The sequence shown here is derived from an EMBL/GenBank/DDBJ whole genome shotgun (WGS) entry which is preliminary data.</text>
</comment>
<organism evidence="1">
    <name type="scientific">bioreactor metagenome</name>
    <dbReference type="NCBI Taxonomy" id="1076179"/>
    <lineage>
        <taxon>unclassified sequences</taxon>
        <taxon>metagenomes</taxon>
        <taxon>ecological metagenomes</taxon>
    </lineage>
</organism>
<dbReference type="AlphaFoldDB" id="A0A645HVR8"/>
<dbReference type="EMBL" id="VSSQ01099924">
    <property type="protein sequence ID" value="MPN42289.1"/>
    <property type="molecule type" value="Genomic_DNA"/>
</dbReference>
<gene>
    <name evidence="1" type="ORF">SDC9_189846</name>
</gene>
<sequence length="95" mass="11210">MLPASDISRFNNFTHCAKFCPCHYHFNWIISLERIGFNRISFYVIYETILKSLDNFRIFFQQIGIVDAFNIKAELHLDFPLDTVCFKTSDSKTSF</sequence>
<evidence type="ECO:0000313" key="1">
    <source>
        <dbReference type="EMBL" id="MPN42289.1"/>
    </source>
</evidence>
<name>A0A645HVR8_9ZZZZ</name>
<accession>A0A645HVR8</accession>